<organism evidence="2 3">
    <name type="scientific">Meganyctiphanes norvegica</name>
    <name type="common">Northern krill</name>
    <name type="synonym">Thysanopoda norvegica</name>
    <dbReference type="NCBI Taxonomy" id="48144"/>
    <lineage>
        <taxon>Eukaryota</taxon>
        <taxon>Metazoa</taxon>
        <taxon>Ecdysozoa</taxon>
        <taxon>Arthropoda</taxon>
        <taxon>Crustacea</taxon>
        <taxon>Multicrustacea</taxon>
        <taxon>Malacostraca</taxon>
        <taxon>Eumalacostraca</taxon>
        <taxon>Eucarida</taxon>
        <taxon>Euphausiacea</taxon>
        <taxon>Euphausiidae</taxon>
        <taxon>Meganyctiphanes</taxon>
    </lineage>
</organism>
<dbReference type="InterPro" id="IPR011009">
    <property type="entry name" value="Kinase-like_dom_sf"/>
</dbReference>
<accession>A0AAV2Q8M0</accession>
<dbReference type="PANTHER" id="PTHR11012">
    <property type="entry name" value="PROTEIN KINASE-LIKE DOMAIN-CONTAINING"/>
    <property type="match status" value="1"/>
</dbReference>
<name>A0AAV2Q8M0_MEGNR</name>
<gene>
    <name evidence="2" type="ORF">MNOR_LOCUS9527</name>
</gene>
<dbReference type="SUPFAM" id="SSF56112">
    <property type="entry name" value="Protein kinase-like (PK-like)"/>
    <property type="match status" value="1"/>
</dbReference>
<comment type="caution">
    <text evidence="2">The sequence shown here is derived from an EMBL/GenBank/DDBJ whole genome shotgun (WGS) entry which is preliminary data.</text>
</comment>
<reference evidence="2 3" key="1">
    <citation type="submission" date="2024-05" db="EMBL/GenBank/DDBJ databases">
        <authorList>
            <person name="Wallberg A."/>
        </authorList>
    </citation>
    <scope>NUCLEOTIDE SEQUENCE [LARGE SCALE GENOMIC DNA]</scope>
</reference>
<evidence type="ECO:0000313" key="2">
    <source>
        <dbReference type="EMBL" id="CAL4074528.1"/>
    </source>
</evidence>
<dbReference type="AlphaFoldDB" id="A0AAV2Q8M0"/>
<keyword evidence="3" id="KW-1185">Reference proteome</keyword>
<dbReference type="InterPro" id="IPR004119">
    <property type="entry name" value="EcKL"/>
</dbReference>
<sequence length="594" mass="68541">MMSKLPKVLGSLPKENYRQLLYHEKVFCSSYLMNTRNVHQQKKMTQRINNSAHTMAVIENNIKLSNNLNIRKFANTTEAPQPVKKFGILRKILKISFGSILALLTTGGLLIAKKVYEDEEDPVSPENMTAPSNRSDINKEWVEFMLTNYENRQKPGTKVTVNTFDVGDATQKGDGYAGEHIKLLVNATIQNDADKEQSGVIYDKEYNLFVKLLNPHPIMQQMMKYNKSDLNELLLYSDIMEDFQKFQASRTNENVCMNTPNFIYGKWTNKQFVLVLENMKPHGYGQNPKENSLNLHQAKLGLEQIARLHAVSHAYNKETNLLDKYPSYDISALQELFVVVGYERLLDACILYLKGKEGNEDLVKKMSSTKSKVVKKAGHEDLFNDSKIKCLIHGDCWNNNFLFKADFDENGHEIFTNSEKMLVLDFQVLHWGTPMFDLCMYIYTNTTAQFRKDHLEEILFYYHSTFTDILTKLNFEEPSWTYEQFKSEYDRVFPWYLQFGLNSAMIHSDAMKEMTLGKSDPGPSGPMWTKIKAAAAKLVIPLILHPVICELTMGDILNPMIKELLEDKTRPFCDRMLEIILEAEENGIFDESRY</sequence>
<dbReference type="EMBL" id="CAXKWB010004630">
    <property type="protein sequence ID" value="CAL4074528.1"/>
    <property type="molecule type" value="Genomic_DNA"/>
</dbReference>
<dbReference type="Gene3D" id="3.90.1200.10">
    <property type="match status" value="1"/>
</dbReference>
<dbReference type="SMART" id="SM00587">
    <property type="entry name" value="CHK"/>
    <property type="match status" value="1"/>
</dbReference>
<feature type="domain" description="CHK kinase-like" evidence="1">
    <location>
        <begin position="274"/>
        <end position="472"/>
    </location>
</feature>
<dbReference type="Proteomes" id="UP001497623">
    <property type="component" value="Unassembled WGS sequence"/>
</dbReference>
<dbReference type="Pfam" id="PF02958">
    <property type="entry name" value="EcKL"/>
    <property type="match status" value="1"/>
</dbReference>
<dbReference type="PANTHER" id="PTHR11012:SF30">
    <property type="entry name" value="PROTEIN KINASE-LIKE DOMAIN-CONTAINING"/>
    <property type="match status" value="1"/>
</dbReference>
<protein>
    <recommendedName>
        <fullName evidence="1">CHK kinase-like domain-containing protein</fullName>
    </recommendedName>
</protein>
<evidence type="ECO:0000259" key="1">
    <source>
        <dbReference type="SMART" id="SM00587"/>
    </source>
</evidence>
<dbReference type="InterPro" id="IPR015897">
    <property type="entry name" value="CHK_kinase-like"/>
</dbReference>
<proteinExistence type="predicted"/>
<evidence type="ECO:0000313" key="3">
    <source>
        <dbReference type="Proteomes" id="UP001497623"/>
    </source>
</evidence>